<protein>
    <recommendedName>
        <fullName evidence="3 10">FAD:protein FMN transferase</fullName>
        <ecNumber evidence="2 10">2.7.1.180</ecNumber>
    </recommendedName>
</protein>
<evidence type="ECO:0000256" key="10">
    <source>
        <dbReference type="RuleBase" id="RU363002"/>
    </source>
</evidence>
<dbReference type="PANTHER" id="PTHR30040">
    <property type="entry name" value="THIAMINE BIOSYNTHESIS LIPOPROTEIN APBE"/>
    <property type="match status" value="1"/>
</dbReference>
<evidence type="ECO:0000256" key="2">
    <source>
        <dbReference type="ARBA" id="ARBA00011955"/>
    </source>
</evidence>
<dbReference type="PROSITE" id="PS51257">
    <property type="entry name" value="PROKAR_LIPOPROTEIN"/>
    <property type="match status" value="1"/>
</dbReference>
<evidence type="ECO:0000256" key="1">
    <source>
        <dbReference type="ARBA" id="ARBA00001946"/>
    </source>
</evidence>
<keyword evidence="10" id="KW-1003">Cell membrane</keyword>
<dbReference type="EMBL" id="JBJUVG010000003">
    <property type="protein sequence ID" value="MFM9413458.1"/>
    <property type="molecule type" value="Genomic_DNA"/>
</dbReference>
<name>A0ABW9GXX7_9FIRM</name>
<comment type="caution">
    <text evidence="11">The sequence shown here is derived from an EMBL/GenBank/DDBJ whole genome shotgun (WGS) entry which is preliminary data.</text>
</comment>
<dbReference type="EC" id="2.7.1.180" evidence="2 10"/>
<organism evidence="11 12">
    <name type="scientific">Peptococcus simiae</name>
    <dbReference type="NCBI Taxonomy" id="1643805"/>
    <lineage>
        <taxon>Bacteria</taxon>
        <taxon>Bacillati</taxon>
        <taxon>Bacillota</taxon>
        <taxon>Clostridia</taxon>
        <taxon>Eubacteriales</taxon>
        <taxon>Peptococcaceae</taxon>
        <taxon>Peptococcus</taxon>
    </lineage>
</organism>
<evidence type="ECO:0000256" key="7">
    <source>
        <dbReference type="ARBA" id="ARBA00022827"/>
    </source>
</evidence>
<dbReference type="PANTHER" id="PTHR30040:SF2">
    <property type="entry name" value="FAD:PROTEIN FMN TRANSFERASE"/>
    <property type="match status" value="1"/>
</dbReference>
<accession>A0ABW9GXX7</accession>
<keyword evidence="12" id="KW-1185">Reference proteome</keyword>
<comment type="function">
    <text evidence="10">Flavin transferase that catalyzes the transfer of the FMN moiety of FAD and its covalent binding to the hydroxyl group of a threonine residue in a target flavoprotein.</text>
</comment>
<dbReference type="GO" id="GO:0016740">
    <property type="term" value="F:transferase activity"/>
    <property type="evidence" value="ECO:0007669"/>
    <property type="project" value="UniProtKB-KW"/>
</dbReference>
<evidence type="ECO:0000256" key="3">
    <source>
        <dbReference type="ARBA" id="ARBA00016337"/>
    </source>
</evidence>
<evidence type="ECO:0000256" key="6">
    <source>
        <dbReference type="ARBA" id="ARBA00022723"/>
    </source>
</evidence>
<evidence type="ECO:0000256" key="4">
    <source>
        <dbReference type="ARBA" id="ARBA00022630"/>
    </source>
</evidence>
<keyword evidence="4 10" id="KW-0285">Flavoprotein</keyword>
<reference evidence="11 12" key="1">
    <citation type="journal article" date="2016" name="Int. J. Syst. Evol. Microbiol.">
        <title>Peptococcus simiae sp. nov., isolated from rhesus macaque faeces and emended description of the genus Peptococcus.</title>
        <authorList>
            <person name="Shkoporov A.N."/>
            <person name="Efimov B.A."/>
            <person name="Kondova I."/>
            <person name="Ouwerling B."/>
            <person name="Chaplin A.V."/>
            <person name="Shcherbakova V.A."/>
            <person name="Langermans J.A.M."/>
        </authorList>
    </citation>
    <scope>NUCLEOTIDE SEQUENCE [LARGE SCALE GENOMIC DNA]</scope>
    <source>
        <strain evidence="11 12">M108</strain>
    </source>
</reference>
<comment type="subcellular location">
    <subcellularLocation>
        <location evidence="10">Cell inner membrane</location>
        <topology evidence="10">Lipid-anchor</topology>
        <orientation evidence="10">Periplasmic side</orientation>
    </subcellularLocation>
</comment>
<keyword evidence="10" id="KW-0997">Cell inner membrane</keyword>
<evidence type="ECO:0000313" key="11">
    <source>
        <dbReference type="EMBL" id="MFM9413458.1"/>
    </source>
</evidence>
<dbReference type="Pfam" id="PF02424">
    <property type="entry name" value="ApbE"/>
    <property type="match status" value="1"/>
</dbReference>
<proteinExistence type="inferred from homology"/>
<evidence type="ECO:0000256" key="5">
    <source>
        <dbReference type="ARBA" id="ARBA00022679"/>
    </source>
</evidence>
<dbReference type="SUPFAM" id="SSF143631">
    <property type="entry name" value="ApbE-like"/>
    <property type="match status" value="1"/>
</dbReference>
<evidence type="ECO:0000256" key="9">
    <source>
        <dbReference type="ARBA" id="ARBA00048540"/>
    </source>
</evidence>
<dbReference type="RefSeq" id="WP_408977073.1">
    <property type="nucleotide sequence ID" value="NZ_JBJUVG010000003.1"/>
</dbReference>
<feature type="chain" id="PRO_5044969499" description="FAD:protein FMN transferase" evidence="10">
    <location>
        <begin position="23"/>
        <end position="393"/>
    </location>
</feature>
<keyword evidence="10" id="KW-0732">Signal</keyword>
<comment type="cofactor">
    <cofactor evidence="1 10">
        <name>Mg(2+)</name>
        <dbReference type="ChEBI" id="CHEBI:18420"/>
    </cofactor>
</comment>
<dbReference type="Gene3D" id="3.10.520.10">
    <property type="entry name" value="ApbE-like domains"/>
    <property type="match status" value="1"/>
</dbReference>
<evidence type="ECO:0000313" key="12">
    <source>
        <dbReference type="Proteomes" id="UP001631949"/>
    </source>
</evidence>
<comment type="similarity">
    <text evidence="10">Belongs to the ApbE family.</text>
</comment>
<keyword evidence="10" id="KW-0472">Membrane</keyword>
<gene>
    <name evidence="11" type="ORF">ACKQTC_03655</name>
</gene>
<dbReference type="Proteomes" id="UP001631949">
    <property type="component" value="Unassembled WGS sequence"/>
</dbReference>
<dbReference type="InterPro" id="IPR024932">
    <property type="entry name" value="ApbE"/>
</dbReference>
<keyword evidence="8 10" id="KW-0460">Magnesium</keyword>
<evidence type="ECO:0000256" key="8">
    <source>
        <dbReference type="ARBA" id="ARBA00022842"/>
    </source>
</evidence>
<keyword evidence="7 10" id="KW-0274">FAD</keyword>
<keyword evidence="10" id="KW-0449">Lipoprotein</keyword>
<keyword evidence="6 10" id="KW-0479">Metal-binding</keyword>
<comment type="catalytic activity">
    <reaction evidence="9 10">
        <text>L-threonyl-[protein] + FAD = FMN-L-threonyl-[protein] + AMP + H(+)</text>
        <dbReference type="Rhea" id="RHEA:36847"/>
        <dbReference type="Rhea" id="RHEA-COMP:11060"/>
        <dbReference type="Rhea" id="RHEA-COMP:11061"/>
        <dbReference type="ChEBI" id="CHEBI:15378"/>
        <dbReference type="ChEBI" id="CHEBI:30013"/>
        <dbReference type="ChEBI" id="CHEBI:57692"/>
        <dbReference type="ChEBI" id="CHEBI:74257"/>
        <dbReference type="ChEBI" id="CHEBI:456215"/>
        <dbReference type="EC" id="2.7.1.180"/>
    </reaction>
</comment>
<feature type="signal peptide" evidence="10">
    <location>
        <begin position="1"/>
        <end position="22"/>
    </location>
</feature>
<sequence length="393" mass="41735">MKKSFVSICIIGALALSACQSAAEPAKETDKNDATSKAAVTSQKADPAADSAAFESMDLPPITYGDSGYAKAPVSADADGFALDTTIHIRLFAADKAQAQKAMAAAFSEVNRFNHIFSATSDGGEVAALNKSGEGKLSPEAIALFDKAMAIYTSTGGAYNVALYPITHLWGFDTGDYRRPDDQSLSQALALTNPKDIRVNPQTGQVKFAQAGMGLDFGGISQGALSNRLMEVLRQQDITSGLVIIDGNVQVLGRHPDKTDFRVGIQDPKSDLGYIGQVNVNNKAVITTGDYQRQFQADGQTWHSVLDPQTGMPAVNGLNSVSVIAKNGATASALSRALYVMGPAKAIDYWRQHADEFDMVLYYDNEQVAVTGGIANSYIPNNRPAPDIISVKG</sequence>
<keyword evidence="5 10" id="KW-0808">Transferase</keyword>
<dbReference type="InterPro" id="IPR003374">
    <property type="entry name" value="ApbE-like_sf"/>
</dbReference>